<evidence type="ECO:0000313" key="5">
    <source>
        <dbReference type="EMBL" id="TMW58799.1"/>
    </source>
</evidence>
<feature type="compositionally biased region" description="Low complexity" evidence="2">
    <location>
        <begin position="110"/>
        <end position="120"/>
    </location>
</feature>
<evidence type="ECO:0000259" key="4">
    <source>
        <dbReference type="Pfam" id="PF20434"/>
    </source>
</evidence>
<evidence type="ECO:0000256" key="3">
    <source>
        <dbReference type="SAM" id="Phobius"/>
    </source>
</evidence>
<feature type="region of interest" description="Disordered" evidence="2">
    <location>
        <begin position="49"/>
        <end position="72"/>
    </location>
</feature>
<dbReference type="InterPro" id="IPR050300">
    <property type="entry name" value="GDXG_lipolytic_enzyme"/>
</dbReference>
<evidence type="ECO:0000313" key="6">
    <source>
        <dbReference type="Proteomes" id="UP000794436"/>
    </source>
</evidence>
<dbReference type="Pfam" id="PF20434">
    <property type="entry name" value="BD-FAE"/>
    <property type="match status" value="1"/>
</dbReference>
<dbReference type="AlphaFoldDB" id="A0A8K1FFA7"/>
<dbReference type="PANTHER" id="PTHR48081:SF33">
    <property type="entry name" value="KYNURENINE FORMAMIDASE"/>
    <property type="match status" value="1"/>
</dbReference>
<feature type="region of interest" description="Disordered" evidence="2">
    <location>
        <begin position="1"/>
        <end position="26"/>
    </location>
</feature>
<feature type="transmembrane region" description="Helical" evidence="3">
    <location>
        <begin position="182"/>
        <end position="204"/>
    </location>
</feature>
<dbReference type="Gene3D" id="3.40.50.1820">
    <property type="entry name" value="alpha/beta hydrolase"/>
    <property type="match status" value="1"/>
</dbReference>
<keyword evidence="3" id="KW-0472">Membrane</keyword>
<evidence type="ECO:0000256" key="2">
    <source>
        <dbReference type="SAM" id="MobiDB-lite"/>
    </source>
</evidence>
<gene>
    <name evidence="5" type="ORF">Poli38472_006944</name>
</gene>
<dbReference type="OrthoDB" id="6495301at2759"/>
<feature type="compositionally biased region" description="Low complexity" evidence="2">
    <location>
        <begin position="12"/>
        <end position="26"/>
    </location>
</feature>
<protein>
    <recommendedName>
        <fullName evidence="4">BD-FAE-like domain-containing protein</fullName>
    </recommendedName>
</protein>
<dbReference type="SUPFAM" id="SSF53474">
    <property type="entry name" value="alpha/beta-Hydrolases"/>
    <property type="match status" value="1"/>
</dbReference>
<comment type="caution">
    <text evidence="5">The sequence shown here is derived from an EMBL/GenBank/DDBJ whole genome shotgun (WGS) entry which is preliminary data.</text>
</comment>
<dbReference type="InterPro" id="IPR029058">
    <property type="entry name" value="AB_hydrolase_fold"/>
</dbReference>
<evidence type="ECO:0000256" key="1">
    <source>
        <dbReference type="ARBA" id="ARBA00022801"/>
    </source>
</evidence>
<dbReference type="PROSITE" id="PS00122">
    <property type="entry name" value="CARBOXYLESTERASE_B_1"/>
    <property type="match status" value="1"/>
</dbReference>
<keyword evidence="1" id="KW-0378">Hydrolase</keyword>
<name>A0A8K1FFA7_PYTOL</name>
<dbReference type="InterPro" id="IPR049492">
    <property type="entry name" value="BD-FAE-like_dom"/>
</dbReference>
<keyword evidence="6" id="KW-1185">Reference proteome</keyword>
<dbReference type="Proteomes" id="UP000794436">
    <property type="component" value="Unassembled WGS sequence"/>
</dbReference>
<sequence>MAKKKTRRAPAKDSSTASTASTASPVAVDATPDSILGALADVQQLAAIDDQYSDSEEPVVTSFEPKKATEDDDEPLIVPTIKTFELDSAALSAAAREHIDQELHATPNRSRTTSSSSLTQSIASLPRTRSLTLEDHATVLQAVPSSRAEVVEVVAEQSWIVTKLTVQLLWALRMSYKWMFMALRLIWFVILLLPAFLVMVHYYLLDGHVHKNIVYGLNGRNLLDVYTVRPSSSTSSAPTRRPVVVFLTGGAWIIGYKAWGALIGRVLSSFGIVVVTPDYRNFPQGVVPDMVEDATCALQWVFENIQHFGGDPTNVTLVGQSAGAHIALCALLERVEKRKERLSPESSEINSEAVDLATWDVGQIRSVIGISGPYNIEASISTFHRHGFDQSVVERIMDHKIAYFSPALRFFAYSEHAQAQHLLNDFPPVYLLHGTGDKTVSWKSSEQLASALTSCGLHVETQYFDGKSHTDPIIEDPMCGDDFLLEQIMAIMNKRAPKDLQVDEPSKRRVYSKRMVQLARSVNPF</sequence>
<reference evidence="5" key="1">
    <citation type="submission" date="2019-03" db="EMBL/GenBank/DDBJ databases">
        <title>Long read genome sequence of the mycoparasitic Pythium oligandrum ATCC 38472 isolated from sugarbeet rhizosphere.</title>
        <authorList>
            <person name="Gaulin E."/>
        </authorList>
    </citation>
    <scope>NUCLEOTIDE SEQUENCE</scope>
    <source>
        <strain evidence="5">ATCC 38472_TT</strain>
    </source>
</reference>
<proteinExistence type="predicted"/>
<feature type="domain" description="BD-FAE-like" evidence="4">
    <location>
        <begin position="239"/>
        <end position="452"/>
    </location>
</feature>
<keyword evidence="3" id="KW-0812">Transmembrane</keyword>
<keyword evidence="3" id="KW-1133">Transmembrane helix</keyword>
<feature type="region of interest" description="Disordered" evidence="2">
    <location>
        <begin position="101"/>
        <end position="120"/>
    </location>
</feature>
<dbReference type="PANTHER" id="PTHR48081">
    <property type="entry name" value="AB HYDROLASE SUPERFAMILY PROTEIN C4A8.06C"/>
    <property type="match status" value="1"/>
</dbReference>
<dbReference type="EMBL" id="SPLM01000110">
    <property type="protein sequence ID" value="TMW58799.1"/>
    <property type="molecule type" value="Genomic_DNA"/>
</dbReference>
<organism evidence="5 6">
    <name type="scientific">Pythium oligandrum</name>
    <name type="common">Mycoparasitic fungus</name>
    <dbReference type="NCBI Taxonomy" id="41045"/>
    <lineage>
        <taxon>Eukaryota</taxon>
        <taxon>Sar</taxon>
        <taxon>Stramenopiles</taxon>
        <taxon>Oomycota</taxon>
        <taxon>Peronosporomycetes</taxon>
        <taxon>Pythiales</taxon>
        <taxon>Pythiaceae</taxon>
        <taxon>Pythium</taxon>
    </lineage>
</organism>
<accession>A0A8K1FFA7</accession>
<dbReference type="GO" id="GO:0016787">
    <property type="term" value="F:hydrolase activity"/>
    <property type="evidence" value="ECO:0007669"/>
    <property type="project" value="UniProtKB-KW"/>
</dbReference>
<dbReference type="InterPro" id="IPR019826">
    <property type="entry name" value="Carboxylesterase_B_AS"/>
</dbReference>